<dbReference type="OrthoDB" id="2272416at2759"/>
<dbReference type="Pfam" id="PF00098">
    <property type="entry name" value="zf-CCHC"/>
    <property type="match status" value="1"/>
</dbReference>
<comment type="caution">
    <text evidence="3">The sequence shown here is derived from an EMBL/GenBank/DDBJ whole genome shotgun (WGS) entry which is preliminary data.</text>
</comment>
<dbReference type="InterPro" id="IPR001878">
    <property type="entry name" value="Znf_CCHC"/>
</dbReference>
<sequence length="250" mass="28251">MSRVAQLQLDRVRVKYQQKIGLVGPPPPLMVKPTGPSYKEIVSRPQAWRPKSQFQIKVPYESKSEMINRTIRALRARSTPTNPICFRCGSAGHLAQTCRNGRLCFICNKIGHTSRVCSATASFFPPTPPQKPPENPRVRRLALKPQRTRSATMAVPLQSPIVTLLPTRESEQIEKEFAQSFILDDIGGWGPTRIEKSLAQKFKHARNHRWIATIYTEWQYLIKAPSTAWLNSVAARGVLTLENIEFPVLA</sequence>
<protein>
    <submittedName>
        <fullName evidence="3">Zinc finger protein GIS2</fullName>
    </submittedName>
</protein>
<keyword evidence="4" id="KW-1185">Reference proteome</keyword>
<dbReference type="Proteomes" id="UP000623129">
    <property type="component" value="Unassembled WGS sequence"/>
</dbReference>
<gene>
    <name evidence="3" type="ORF">FCM35_KLT06815</name>
</gene>
<dbReference type="GO" id="GO:0008270">
    <property type="term" value="F:zinc ion binding"/>
    <property type="evidence" value="ECO:0007669"/>
    <property type="project" value="UniProtKB-KW"/>
</dbReference>
<dbReference type="EMBL" id="SWLB01000016">
    <property type="protein sequence ID" value="KAF3328209.1"/>
    <property type="molecule type" value="Genomic_DNA"/>
</dbReference>
<keyword evidence="1" id="KW-0479">Metal-binding</keyword>
<dbReference type="PROSITE" id="PS50158">
    <property type="entry name" value="ZF_CCHC"/>
    <property type="match status" value="1"/>
</dbReference>
<keyword evidence="1" id="KW-0862">Zinc</keyword>
<evidence type="ECO:0000256" key="1">
    <source>
        <dbReference type="PROSITE-ProRule" id="PRU00047"/>
    </source>
</evidence>
<reference evidence="3" key="1">
    <citation type="submission" date="2020-01" db="EMBL/GenBank/DDBJ databases">
        <title>Genome sequence of Kobresia littledalei, the first chromosome-level genome in the family Cyperaceae.</title>
        <authorList>
            <person name="Qu G."/>
        </authorList>
    </citation>
    <scope>NUCLEOTIDE SEQUENCE</scope>
    <source>
        <strain evidence="3">C.B.Clarke</strain>
        <tissue evidence="3">Leaf</tissue>
    </source>
</reference>
<dbReference type="Gene3D" id="4.10.60.10">
    <property type="entry name" value="Zinc finger, CCHC-type"/>
    <property type="match status" value="1"/>
</dbReference>
<feature type="domain" description="CCHC-type" evidence="2">
    <location>
        <begin position="85"/>
        <end position="100"/>
    </location>
</feature>
<evidence type="ECO:0000259" key="2">
    <source>
        <dbReference type="PROSITE" id="PS50158"/>
    </source>
</evidence>
<evidence type="ECO:0000313" key="3">
    <source>
        <dbReference type="EMBL" id="KAF3328209.1"/>
    </source>
</evidence>
<proteinExistence type="predicted"/>
<dbReference type="SMART" id="SM00343">
    <property type="entry name" value="ZnF_C2HC"/>
    <property type="match status" value="2"/>
</dbReference>
<dbReference type="AlphaFoldDB" id="A0A833QS54"/>
<name>A0A833QS54_9POAL</name>
<organism evidence="3 4">
    <name type="scientific">Carex littledalei</name>
    <dbReference type="NCBI Taxonomy" id="544730"/>
    <lineage>
        <taxon>Eukaryota</taxon>
        <taxon>Viridiplantae</taxon>
        <taxon>Streptophyta</taxon>
        <taxon>Embryophyta</taxon>
        <taxon>Tracheophyta</taxon>
        <taxon>Spermatophyta</taxon>
        <taxon>Magnoliopsida</taxon>
        <taxon>Liliopsida</taxon>
        <taxon>Poales</taxon>
        <taxon>Cyperaceae</taxon>
        <taxon>Cyperoideae</taxon>
        <taxon>Cariceae</taxon>
        <taxon>Carex</taxon>
        <taxon>Carex subgen. Euthyceras</taxon>
    </lineage>
</organism>
<dbReference type="InterPro" id="IPR036875">
    <property type="entry name" value="Znf_CCHC_sf"/>
</dbReference>
<dbReference type="SUPFAM" id="SSF57756">
    <property type="entry name" value="Retrovirus zinc finger-like domains"/>
    <property type="match status" value="1"/>
</dbReference>
<accession>A0A833QS54</accession>
<dbReference type="GO" id="GO:0003676">
    <property type="term" value="F:nucleic acid binding"/>
    <property type="evidence" value="ECO:0007669"/>
    <property type="project" value="InterPro"/>
</dbReference>
<evidence type="ECO:0000313" key="4">
    <source>
        <dbReference type="Proteomes" id="UP000623129"/>
    </source>
</evidence>
<keyword evidence="1" id="KW-0863">Zinc-finger</keyword>